<reference evidence="8" key="1">
    <citation type="journal article" date="2019" name="Int. J. Syst. Evol. Microbiol.">
        <title>The Global Catalogue of Microorganisms (GCM) 10K type strain sequencing project: providing services to taxonomists for standard genome sequencing and annotation.</title>
        <authorList>
            <consortium name="The Broad Institute Genomics Platform"/>
            <consortium name="The Broad Institute Genome Sequencing Center for Infectious Disease"/>
            <person name="Wu L."/>
            <person name="Ma J."/>
        </authorList>
    </citation>
    <scope>NUCLEOTIDE SEQUENCE [LARGE SCALE GENOMIC DNA]</scope>
    <source>
        <strain evidence="8">KCTC 33575</strain>
    </source>
</reference>
<feature type="signal peptide" evidence="6">
    <location>
        <begin position="1"/>
        <end position="24"/>
    </location>
</feature>
<organism evidence="7 8">
    <name type="scientific">Corticicoccus populi</name>
    <dbReference type="NCBI Taxonomy" id="1812821"/>
    <lineage>
        <taxon>Bacteria</taxon>
        <taxon>Bacillati</taxon>
        <taxon>Bacillota</taxon>
        <taxon>Bacilli</taxon>
        <taxon>Bacillales</taxon>
        <taxon>Staphylococcaceae</taxon>
        <taxon>Corticicoccus</taxon>
    </lineage>
</organism>
<evidence type="ECO:0000256" key="3">
    <source>
        <dbReference type="ARBA" id="ARBA00022729"/>
    </source>
</evidence>
<evidence type="ECO:0000313" key="7">
    <source>
        <dbReference type="EMBL" id="MFD2828917.1"/>
    </source>
</evidence>
<sequence length="187" mass="20861">MRKLRHILSTGVFACVVILSTTLAVDGADRIEASEVEIGQDVTAVENPWYSYSGYTGYNHDGEFILDPYFVNAVAYQSFTINGYEIDGSKEAMDEYGENHTVVETYDQQILKYADGKAIGVSFPVNSGAVSKEALFDVYGETENAAPSDPDEVAYYNYQIEDQRIQFVVRDGWVTEVRYGGDLMNHS</sequence>
<gene>
    <name evidence="7" type="ORF">ACFSX4_00460</name>
</gene>
<evidence type="ECO:0000256" key="2">
    <source>
        <dbReference type="ARBA" id="ARBA00022525"/>
    </source>
</evidence>
<proteinExistence type="inferred from homology"/>
<protein>
    <recommendedName>
        <fullName evidence="5">Immunodominant staphylococcal antigen B</fullName>
    </recommendedName>
</protein>
<comment type="subcellular location">
    <subcellularLocation>
        <location evidence="1">Secreted</location>
    </subcellularLocation>
</comment>
<dbReference type="EMBL" id="JBHUOQ010000001">
    <property type="protein sequence ID" value="MFD2828917.1"/>
    <property type="molecule type" value="Genomic_DNA"/>
</dbReference>
<keyword evidence="3 6" id="KW-0732">Signal</keyword>
<comment type="caution">
    <text evidence="7">The sequence shown here is derived from an EMBL/GenBank/DDBJ whole genome shotgun (WGS) entry which is preliminary data.</text>
</comment>
<dbReference type="InterPro" id="IPR058086">
    <property type="entry name" value="IsaB"/>
</dbReference>
<evidence type="ECO:0000313" key="8">
    <source>
        <dbReference type="Proteomes" id="UP001597519"/>
    </source>
</evidence>
<dbReference type="Proteomes" id="UP001597519">
    <property type="component" value="Unassembled WGS sequence"/>
</dbReference>
<keyword evidence="2" id="KW-0964">Secreted</keyword>
<comment type="similarity">
    <text evidence="4">Belongs to the IsaB family.</text>
</comment>
<dbReference type="NCBIfam" id="NF047686">
    <property type="entry name" value="IsaB_fam"/>
    <property type="match status" value="1"/>
</dbReference>
<evidence type="ECO:0000256" key="4">
    <source>
        <dbReference type="ARBA" id="ARBA00093777"/>
    </source>
</evidence>
<feature type="chain" id="PRO_5046991686" description="Immunodominant staphylococcal antigen B" evidence="6">
    <location>
        <begin position="25"/>
        <end position="187"/>
    </location>
</feature>
<evidence type="ECO:0000256" key="6">
    <source>
        <dbReference type="SAM" id="SignalP"/>
    </source>
</evidence>
<accession>A0ABW5WSE3</accession>
<dbReference type="RefSeq" id="WP_377770446.1">
    <property type="nucleotide sequence ID" value="NZ_JBHUOQ010000001.1"/>
</dbReference>
<evidence type="ECO:0000256" key="5">
    <source>
        <dbReference type="ARBA" id="ARBA00093792"/>
    </source>
</evidence>
<keyword evidence="8" id="KW-1185">Reference proteome</keyword>
<name>A0ABW5WSE3_9STAP</name>
<evidence type="ECO:0000256" key="1">
    <source>
        <dbReference type="ARBA" id="ARBA00004613"/>
    </source>
</evidence>